<reference evidence="1" key="1">
    <citation type="submission" date="2024-09" db="EMBL/GenBank/DDBJ databases">
        <title>Whole genome shotgun sequence of Pseudomonas alcaligenes NBRC 14159.</title>
        <authorList>
            <person name="Yoshida I."/>
            <person name="Hosoyama A."/>
            <person name="Tsuchikane K."/>
            <person name="Noguchi M."/>
            <person name="Hirakata S."/>
            <person name="Ando Y."/>
            <person name="Ohji S."/>
            <person name="Yamazoe A."/>
            <person name="Yamazaki S."/>
            <person name="Fujita N."/>
        </authorList>
    </citation>
    <scope>NUCLEOTIDE SEQUENCE</scope>
    <source>
        <strain evidence="1">NBRC 14159</strain>
    </source>
</reference>
<evidence type="ECO:0000313" key="2">
    <source>
        <dbReference type="Proteomes" id="UP000016560"/>
    </source>
</evidence>
<name>U3B3D6_AQUA1</name>
<proteinExistence type="predicted"/>
<sequence length="128" mass="14276">MTRTLGIFATMLMTGCTAQEKYVFIVDFYNECSYTVSIDVNEYSNAKTPLHLVKTLQPGESTEVLSYISFSDDLISGFPDTYKLEISANQKKITLKKPEFIAALEESSIGEPGNTVDIWKISSDQLCP</sequence>
<protein>
    <recommendedName>
        <fullName evidence="3">Lipoprotein</fullName>
    </recommendedName>
</protein>
<gene>
    <name evidence="1" type="ORF">PA6_036_00420</name>
</gene>
<dbReference type="OrthoDB" id="6883806at2"/>
<evidence type="ECO:0000313" key="1">
    <source>
        <dbReference type="EMBL" id="GAD64354.1"/>
    </source>
</evidence>
<dbReference type="eggNOG" id="ENOG5031HHX">
    <property type="taxonomic scope" value="Bacteria"/>
</dbReference>
<accession>U3B3D6</accession>
<dbReference type="AlphaFoldDB" id="U3B3D6"/>
<keyword evidence="2" id="KW-1185">Reference proteome</keyword>
<dbReference type="RefSeq" id="WP_021702436.1">
    <property type="nucleotide sequence ID" value="NZ_BATI01000036.1"/>
</dbReference>
<organism evidence="1 2">
    <name type="scientific">Aquipseudomonas alcaligenes (strain ATCC 14909 / DSM 50342 / CCUG 1425 / JCM 20561 / NBRC 14159 / NCIMB 9945 / NCTC 10367 / 1577)</name>
    <name type="common">Pseudomonas alcaligenes</name>
    <dbReference type="NCBI Taxonomy" id="1215092"/>
    <lineage>
        <taxon>Bacteria</taxon>
        <taxon>Pseudomonadati</taxon>
        <taxon>Pseudomonadota</taxon>
        <taxon>Gammaproteobacteria</taxon>
        <taxon>Pseudomonadales</taxon>
        <taxon>Pseudomonadaceae</taxon>
        <taxon>Aquipseudomonas</taxon>
    </lineage>
</organism>
<dbReference type="EMBL" id="BATI01000036">
    <property type="protein sequence ID" value="GAD64354.1"/>
    <property type="molecule type" value="Genomic_DNA"/>
</dbReference>
<dbReference type="Proteomes" id="UP000016560">
    <property type="component" value="Unassembled WGS sequence"/>
</dbReference>
<dbReference type="PROSITE" id="PS51257">
    <property type="entry name" value="PROKAR_LIPOPROTEIN"/>
    <property type="match status" value="1"/>
</dbReference>
<evidence type="ECO:0008006" key="3">
    <source>
        <dbReference type="Google" id="ProtNLM"/>
    </source>
</evidence>
<comment type="caution">
    <text evidence="1">The sequence shown here is derived from an EMBL/GenBank/DDBJ whole genome shotgun (WGS) entry which is preliminary data.</text>
</comment>